<sequence>MIMPEKKRGTIESSRVTDNHFAVIVFIEECQLTKPSPPIPAEVLNPCIAKFSSQGRSIPVELASDRNLMIHPVEDVEGIILELRLERTDWNC</sequence>
<name>A0A1G7HIS0_9BACT</name>
<keyword evidence="2" id="KW-1185">Reference proteome</keyword>
<evidence type="ECO:0000313" key="1">
    <source>
        <dbReference type="EMBL" id="SDF00261.1"/>
    </source>
</evidence>
<dbReference type="Proteomes" id="UP000182427">
    <property type="component" value="Chromosome I"/>
</dbReference>
<dbReference type="AlphaFoldDB" id="A0A1G7HIS0"/>
<proteinExistence type="predicted"/>
<dbReference type="EMBL" id="LT629690">
    <property type="protein sequence ID" value="SDF00261.1"/>
    <property type="molecule type" value="Genomic_DNA"/>
</dbReference>
<protein>
    <submittedName>
        <fullName evidence="1">Uncharacterized protein</fullName>
    </submittedName>
</protein>
<accession>A0A1G7HIS0</accession>
<organism evidence="1 2">
    <name type="scientific">Terriglobus roseus</name>
    <dbReference type="NCBI Taxonomy" id="392734"/>
    <lineage>
        <taxon>Bacteria</taxon>
        <taxon>Pseudomonadati</taxon>
        <taxon>Acidobacteriota</taxon>
        <taxon>Terriglobia</taxon>
        <taxon>Terriglobales</taxon>
        <taxon>Acidobacteriaceae</taxon>
        <taxon>Terriglobus</taxon>
    </lineage>
</organism>
<gene>
    <name evidence="1" type="ORF">SAMN05444167_1090</name>
</gene>
<reference evidence="1 2" key="1">
    <citation type="submission" date="2016-10" db="EMBL/GenBank/DDBJ databases">
        <authorList>
            <person name="de Groot N.N."/>
        </authorList>
    </citation>
    <scope>NUCLEOTIDE SEQUENCE [LARGE SCALE GENOMIC DNA]</scope>
    <source>
        <strain evidence="1 2">GAS232</strain>
    </source>
</reference>
<evidence type="ECO:0000313" key="2">
    <source>
        <dbReference type="Proteomes" id="UP000182427"/>
    </source>
</evidence>